<keyword evidence="2" id="KW-1185">Reference proteome</keyword>
<protein>
    <submittedName>
        <fullName evidence="1">Uncharacterized protein</fullName>
    </submittedName>
</protein>
<dbReference type="Proteomes" id="UP000436822">
    <property type="component" value="Unassembled WGS sequence"/>
</dbReference>
<dbReference type="EMBL" id="BLJE01000002">
    <property type="protein sequence ID" value="GFE65501.1"/>
    <property type="molecule type" value="Genomic_DNA"/>
</dbReference>
<evidence type="ECO:0000313" key="2">
    <source>
        <dbReference type="Proteomes" id="UP000436822"/>
    </source>
</evidence>
<gene>
    <name evidence="1" type="ORF">KIN_25750</name>
</gene>
<sequence>MVLGIVVNETINISRKEFDRLKAIIHQKAWKNDPAEFEKILGQIGWVEQVNPSKAQKLYAKLELANAREHVQGSST</sequence>
<comment type="caution">
    <text evidence="1">The sequence shown here is derived from an EMBL/GenBank/DDBJ whole genome shotgun (WGS) entry which is preliminary data.</text>
</comment>
<organism evidence="1 2">
    <name type="scientific">Litoreibacter roseus</name>
    <dbReference type="NCBI Taxonomy" id="2601869"/>
    <lineage>
        <taxon>Bacteria</taxon>
        <taxon>Pseudomonadati</taxon>
        <taxon>Pseudomonadota</taxon>
        <taxon>Alphaproteobacteria</taxon>
        <taxon>Rhodobacterales</taxon>
        <taxon>Roseobacteraceae</taxon>
        <taxon>Litoreibacter</taxon>
    </lineage>
</organism>
<accession>A0A6N6JGR6</accession>
<proteinExistence type="predicted"/>
<name>A0A6N6JGR6_9RHOB</name>
<evidence type="ECO:0000313" key="1">
    <source>
        <dbReference type="EMBL" id="GFE65501.1"/>
    </source>
</evidence>
<dbReference type="AlphaFoldDB" id="A0A6N6JGR6"/>
<reference evidence="1 2" key="1">
    <citation type="submission" date="2019-12" db="EMBL/GenBank/DDBJ databases">
        <title>Litoreibacter badius sp. nov., a novel bacteriochlorophyll a-containing bacterium in the genus Litoreibacter.</title>
        <authorList>
            <person name="Kanamuro M."/>
            <person name="Takabe Y."/>
            <person name="Mori K."/>
            <person name="Takaichi S."/>
            <person name="Hanada S."/>
        </authorList>
    </citation>
    <scope>NUCLEOTIDE SEQUENCE [LARGE SCALE GENOMIC DNA]</scope>
    <source>
        <strain evidence="1 2">K6</strain>
    </source>
</reference>